<evidence type="ECO:0000256" key="8">
    <source>
        <dbReference type="SAM" id="Phobius"/>
    </source>
</evidence>
<evidence type="ECO:0000256" key="1">
    <source>
        <dbReference type="ARBA" id="ARBA00004141"/>
    </source>
</evidence>
<dbReference type="InterPro" id="IPR023271">
    <property type="entry name" value="Aquaporin-like"/>
</dbReference>
<comment type="subcellular location">
    <subcellularLocation>
        <location evidence="1">Membrane</location>
        <topology evidence="1">Multi-pass membrane protein</topology>
    </subcellularLocation>
</comment>
<evidence type="ECO:0000256" key="5">
    <source>
        <dbReference type="ARBA" id="ARBA00023136"/>
    </source>
</evidence>
<feature type="transmembrane region" description="Helical" evidence="8">
    <location>
        <begin position="162"/>
        <end position="183"/>
    </location>
</feature>
<dbReference type="PANTHER" id="PTHR45724">
    <property type="entry name" value="AQUAPORIN NIP2-1"/>
    <property type="match status" value="1"/>
</dbReference>
<comment type="similarity">
    <text evidence="6">Belongs to the MIP/aquaporin (TC 1.A.8) family.</text>
</comment>
<dbReference type="EMBL" id="OX459121">
    <property type="protein sequence ID" value="CAI9102474.1"/>
    <property type="molecule type" value="Genomic_DNA"/>
</dbReference>
<protein>
    <submittedName>
        <fullName evidence="9">OLC1v1000754C1</fullName>
    </submittedName>
</protein>
<dbReference type="PANTHER" id="PTHR45724:SF26">
    <property type="entry name" value="AQUAPORIN NIP7-1-RELATED"/>
    <property type="match status" value="1"/>
</dbReference>
<evidence type="ECO:0000256" key="2">
    <source>
        <dbReference type="ARBA" id="ARBA00022448"/>
    </source>
</evidence>
<organism evidence="9 10">
    <name type="scientific">Oldenlandia corymbosa var. corymbosa</name>
    <dbReference type="NCBI Taxonomy" id="529605"/>
    <lineage>
        <taxon>Eukaryota</taxon>
        <taxon>Viridiplantae</taxon>
        <taxon>Streptophyta</taxon>
        <taxon>Embryophyta</taxon>
        <taxon>Tracheophyta</taxon>
        <taxon>Spermatophyta</taxon>
        <taxon>Magnoliopsida</taxon>
        <taxon>eudicotyledons</taxon>
        <taxon>Gunneridae</taxon>
        <taxon>Pentapetalae</taxon>
        <taxon>asterids</taxon>
        <taxon>lamiids</taxon>
        <taxon>Gentianales</taxon>
        <taxon>Rubiaceae</taxon>
        <taxon>Rubioideae</taxon>
        <taxon>Spermacoceae</taxon>
        <taxon>Hedyotis-Oldenlandia complex</taxon>
        <taxon>Oldenlandia</taxon>
    </lineage>
</organism>
<proteinExistence type="inferred from homology"/>
<dbReference type="InterPro" id="IPR034294">
    <property type="entry name" value="Aquaporin_transptr"/>
</dbReference>
<name>A0AAV1D659_OLDCO</name>
<evidence type="ECO:0000256" key="6">
    <source>
        <dbReference type="RuleBase" id="RU000477"/>
    </source>
</evidence>
<dbReference type="Gene3D" id="1.20.1080.10">
    <property type="entry name" value="Glycerol uptake facilitator protein"/>
    <property type="match status" value="1"/>
</dbReference>
<feature type="transmembrane region" description="Helical" evidence="8">
    <location>
        <begin position="195"/>
        <end position="215"/>
    </location>
</feature>
<keyword evidence="4 8" id="KW-1133">Transmembrane helix</keyword>
<reference evidence="9" key="1">
    <citation type="submission" date="2023-03" db="EMBL/GenBank/DDBJ databases">
        <authorList>
            <person name="Julca I."/>
        </authorList>
    </citation>
    <scope>NUCLEOTIDE SEQUENCE</scope>
</reference>
<evidence type="ECO:0000313" key="9">
    <source>
        <dbReference type="EMBL" id="CAI9102474.1"/>
    </source>
</evidence>
<keyword evidence="3 6" id="KW-0812">Transmembrane</keyword>
<dbReference type="AlphaFoldDB" id="A0AAV1D659"/>
<dbReference type="SUPFAM" id="SSF81338">
    <property type="entry name" value="Aquaporin-like"/>
    <property type="match status" value="1"/>
</dbReference>
<feature type="transmembrane region" description="Helical" evidence="8">
    <location>
        <begin position="80"/>
        <end position="99"/>
    </location>
</feature>
<dbReference type="InterPro" id="IPR000425">
    <property type="entry name" value="MIP"/>
</dbReference>
<dbReference type="GO" id="GO:0016020">
    <property type="term" value="C:membrane"/>
    <property type="evidence" value="ECO:0007669"/>
    <property type="project" value="UniProtKB-SubCell"/>
</dbReference>
<dbReference type="InterPro" id="IPR022357">
    <property type="entry name" value="MIP_CS"/>
</dbReference>
<feature type="transmembrane region" description="Helical" evidence="8">
    <location>
        <begin position="120"/>
        <end position="142"/>
    </location>
</feature>
<keyword evidence="2 6" id="KW-0813">Transport</keyword>
<feature type="region of interest" description="Disordered" evidence="7">
    <location>
        <begin position="1"/>
        <end position="25"/>
    </location>
</feature>
<feature type="compositionally biased region" description="Polar residues" evidence="7">
    <location>
        <begin position="16"/>
        <end position="25"/>
    </location>
</feature>
<accession>A0AAV1D659</accession>
<dbReference type="Proteomes" id="UP001161247">
    <property type="component" value="Chromosome 4"/>
</dbReference>
<dbReference type="Pfam" id="PF00230">
    <property type="entry name" value="MIP"/>
    <property type="match status" value="1"/>
</dbReference>
<feature type="transmembrane region" description="Helical" evidence="8">
    <location>
        <begin position="55"/>
        <end position="74"/>
    </location>
</feature>
<keyword evidence="10" id="KW-1185">Reference proteome</keyword>
<gene>
    <name evidence="9" type="ORF">OLC1_LOCUS11818</name>
</gene>
<evidence type="ECO:0000313" key="10">
    <source>
        <dbReference type="Proteomes" id="UP001161247"/>
    </source>
</evidence>
<evidence type="ECO:0000256" key="7">
    <source>
        <dbReference type="SAM" id="MobiDB-lite"/>
    </source>
</evidence>
<keyword evidence="5 8" id="KW-0472">Membrane</keyword>
<dbReference type="PROSITE" id="PS00221">
    <property type="entry name" value="MIP"/>
    <property type="match status" value="1"/>
</dbReference>
<evidence type="ECO:0000256" key="3">
    <source>
        <dbReference type="ARBA" id="ARBA00022692"/>
    </source>
</evidence>
<feature type="transmembrane region" description="Helical" evidence="8">
    <location>
        <begin position="235"/>
        <end position="252"/>
    </location>
</feature>
<dbReference type="PRINTS" id="PR00783">
    <property type="entry name" value="MINTRINSICP"/>
</dbReference>
<evidence type="ECO:0000256" key="4">
    <source>
        <dbReference type="ARBA" id="ARBA00022989"/>
    </source>
</evidence>
<dbReference type="GO" id="GO:0015267">
    <property type="term" value="F:channel activity"/>
    <property type="evidence" value="ECO:0007669"/>
    <property type="project" value="InterPro"/>
</dbReference>
<sequence>MSSSSHLSNEALEGYESTSDPESGTYNITISSENVTMQKSSRGLYRGLFPKAETLGCFMVVFSTCASLACMEYMGIKGGIMENAATAALSIAIIIFAFGEISRAHLNPAISISFAIVGPFPWVLVTMYVLAQLGGCVLGSLAGRLVYDTKLDALLTKPTQGLGAAFSVEFVATSLVMFLAATLSTNKPSAGRFSGFVMGLAVGLGVILSGHLSGGSMNPARSLGPAIVACNFDHMWIYVVAPTFGAIFGGLLQRALRLQGWTNNDILPNDQHVMPLDLSVGITNYRG</sequence>